<protein>
    <submittedName>
        <fullName evidence="5">Uncharacterized protein</fullName>
    </submittedName>
</protein>
<dbReference type="Pfam" id="PF01535">
    <property type="entry name" value="PPR"/>
    <property type="match status" value="1"/>
</dbReference>
<evidence type="ECO:0000256" key="2">
    <source>
        <dbReference type="ARBA" id="ARBA00022737"/>
    </source>
</evidence>
<dbReference type="Pfam" id="PF13041">
    <property type="entry name" value="PPR_2"/>
    <property type="match status" value="2"/>
</dbReference>
<dbReference type="InterPro" id="IPR011990">
    <property type="entry name" value="TPR-like_helical_dom_sf"/>
</dbReference>
<keyword evidence="2" id="KW-0677">Repeat</keyword>
<dbReference type="InterPro" id="IPR044179">
    <property type="entry name" value="PPR5-like"/>
</dbReference>
<evidence type="ECO:0000256" key="3">
    <source>
        <dbReference type="PROSITE-ProRule" id="PRU00708"/>
    </source>
</evidence>
<feature type="region of interest" description="Disordered" evidence="4">
    <location>
        <begin position="1"/>
        <end position="58"/>
    </location>
</feature>
<name>A0A7I8I9Q0_SPIIN</name>
<keyword evidence="6" id="KW-1185">Reference proteome</keyword>
<accession>A0A7I8I9Q0</accession>
<reference evidence="5 6" key="1">
    <citation type="submission" date="2019-12" db="EMBL/GenBank/DDBJ databases">
        <authorList>
            <person name="Scholz U."/>
            <person name="Mascher M."/>
            <person name="Fiebig A."/>
        </authorList>
    </citation>
    <scope>NUCLEOTIDE SEQUENCE</scope>
</reference>
<feature type="region of interest" description="Disordered" evidence="4">
    <location>
        <begin position="79"/>
        <end position="108"/>
    </location>
</feature>
<feature type="repeat" description="PPR" evidence="3">
    <location>
        <begin position="315"/>
        <end position="349"/>
    </location>
</feature>
<organism evidence="5">
    <name type="scientific">Spirodela intermedia</name>
    <name type="common">Intermediate duckweed</name>
    <dbReference type="NCBI Taxonomy" id="51605"/>
    <lineage>
        <taxon>Eukaryota</taxon>
        <taxon>Viridiplantae</taxon>
        <taxon>Streptophyta</taxon>
        <taxon>Embryophyta</taxon>
        <taxon>Tracheophyta</taxon>
        <taxon>Spermatophyta</taxon>
        <taxon>Magnoliopsida</taxon>
        <taxon>Liliopsida</taxon>
        <taxon>Araceae</taxon>
        <taxon>Lemnoideae</taxon>
        <taxon>Spirodela</taxon>
    </lineage>
</organism>
<dbReference type="GO" id="GO:0003729">
    <property type="term" value="F:mRNA binding"/>
    <property type="evidence" value="ECO:0007669"/>
    <property type="project" value="InterPro"/>
</dbReference>
<dbReference type="PANTHER" id="PTHR47874">
    <property type="entry name" value="EXPRESSED PROTEIN"/>
    <property type="match status" value="1"/>
</dbReference>
<gene>
    <name evidence="5" type="ORF">SI7747_01000774</name>
</gene>
<dbReference type="NCBIfam" id="TIGR00756">
    <property type="entry name" value="PPR"/>
    <property type="match status" value="2"/>
</dbReference>
<dbReference type="Proteomes" id="UP001189122">
    <property type="component" value="Unassembled WGS sequence"/>
</dbReference>
<dbReference type="EMBL" id="CACRZD030000001">
    <property type="protein sequence ID" value="CAA6654184.1"/>
    <property type="molecule type" value="Genomic_DNA"/>
</dbReference>
<evidence type="ECO:0000313" key="6">
    <source>
        <dbReference type="Proteomes" id="UP001189122"/>
    </source>
</evidence>
<evidence type="ECO:0000256" key="1">
    <source>
        <dbReference type="ARBA" id="ARBA00007626"/>
    </source>
</evidence>
<dbReference type="PANTHER" id="PTHR47874:SF1">
    <property type="entry name" value="OS05G0407900 PROTEIN"/>
    <property type="match status" value="1"/>
</dbReference>
<evidence type="ECO:0000256" key="4">
    <source>
        <dbReference type="SAM" id="MobiDB-lite"/>
    </source>
</evidence>
<proteinExistence type="inferred from homology"/>
<dbReference type="PROSITE" id="PS51375">
    <property type="entry name" value="PPR"/>
    <property type="match status" value="1"/>
</dbReference>
<dbReference type="AlphaFoldDB" id="A0A7I8I9Q0"/>
<dbReference type="InterPro" id="IPR002885">
    <property type="entry name" value="PPR_rpt"/>
</dbReference>
<comment type="similarity">
    <text evidence="1">Belongs to the PPR family. P subfamily.</text>
</comment>
<sequence length="569" mass="64246">MGQGTVGCPIRTPKCGNRAPARTRQHHPSRPPPVSRSLQKRRHDDEGGGAAEHLARGGEVEVAAAAALRSVHEAQRVRGFSSARRSWGRRSEAPSSPPSFLRLRPTRSPRDSRDRILLLTEKFSCPSRTVITEGLRSKVAALAAELLALPDDRDLDAVLCSSSTPSFLRDTSDVTPFLELLNLLSSRPLLALEFFNRRRKKLVEAGAPVTAEEYVKAIKLAGRVKDVDLAVGLFNAAGTEGLRTTSTYNALMGTYMYTESAKKCLALFEDMKRDPDCEPTIITYNILLSVFGRSMLVDHMETILVAIEESNLKPSLKTYNTVIAGYVTAWMWDKMESAFHTMKDCGLKPDTCTHLLMLRGYAHQGNLEKMEKTYEIVKENVDDHALPLIRAMICAYCKSSDPERVEKIEELSKRLPENQYRPWLNVLLIKLYAQEGLMEKMEALIYEAFNQGTIITTTGVMRAIITSYFRLDDLDHLTKFIRLAESAGWRLCRSLYHCEMVMYGQQSRFGEMKNVINEMEAFKFDPTKKTFLIMFKAYSSFGKKLESDSVFGMMWKYGFIVPKDAFHLS</sequence>
<dbReference type="Gene3D" id="1.25.40.10">
    <property type="entry name" value="Tetratricopeptide repeat domain"/>
    <property type="match status" value="3"/>
</dbReference>
<evidence type="ECO:0000313" key="5">
    <source>
        <dbReference type="EMBL" id="CAA2614388.1"/>
    </source>
</evidence>
<dbReference type="EMBL" id="LR743588">
    <property type="protein sequence ID" value="CAA2614388.1"/>
    <property type="molecule type" value="Genomic_DNA"/>
</dbReference>